<evidence type="ECO:0000313" key="7">
    <source>
        <dbReference type="Proteomes" id="UP000467840"/>
    </source>
</evidence>
<dbReference type="InterPro" id="IPR008984">
    <property type="entry name" value="SMAD_FHA_dom_sf"/>
</dbReference>
<dbReference type="Gene3D" id="3.50.50.60">
    <property type="entry name" value="FAD/NAD(P)-binding domain"/>
    <property type="match status" value="1"/>
</dbReference>
<dbReference type="InterPro" id="IPR036188">
    <property type="entry name" value="FAD/NAD-bd_sf"/>
</dbReference>
<evidence type="ECO:0000256" key="1">
    <source>
        <dbReference type="ARBA" id="ARBA00001974"/>
    </source>
</evidence>
<dbReference type="InterPro" id="IPR000253">
    <property type="entry name" value="FHA_dom"/>
</dbReference>
<dbReference type="CDD" id="cd22702">
    <property type="entry name" value="FHA_ZEP-like"/>
    <property type="match status" value="1"/>
</dbReference>
<dbReference type="SMART" id="SM00240">
    <property type="entry name" value="FHA"/>
    <property type="match status" value="1"/>
</dbReference>
<dbReference type="EMBL" id="JAAGAX010000013">
    <property type="protein sequence ID" value="KAF2295249.1"/>
    <property type="molecule type" value="Genomic_DNA"/>
</dbReference>
<keyword evidence="2" id="KW-0285">Flavoprotein</keyword>
<sequence>MGKGSCDLAWRFSPCHAAKYGSGGCMAIEDSYQLALELDKAWKQSIESGTPIDVVSSLKSYEIARRLRVSIIHGMARMAAIMASTYKAYLGVGLGPLSASDQLRTWFENDDALERALNGEWFLLPCGNDDVVSEPICLSRDENAPCMVGNVSLEDFPGRSIVLPLSQVSNMHAHISYKDGAFYLIDLGSKHGTFITHNEGRRHRVPPNFPTRFHPSDVIEFGSDEKKNLTFTMWTSWVFGSGDITVEKTERGESPCPYEGRFINTMDVHTP</sequence>
<dbReference type="GO" id="GO:0016491">
    <property type="term" value="F:oxidoreductase activity"/>
    <property type="evidence" value="ECO:0007669"/>
    <property type="project" value="UniProtKB-KW"/>
</dbReference>
<keyword evidence="7" id="KW-1185">Reference proteome</keyword>
<evidence type="ECO:0000256" key="3">
    <source>
        <dbReference type="ARBA" id="ARBA00022827"/>
    </source>
</evidence>
<gene>
    <name evidence="6" type="ORF">GH714_032298</name>
</gene>
<feature type="domain" description="FHA" evidence="5">
    <location>
        <begin position="136"/>
        <end position="200"/>
    </location>
</feature>
<dbReference type="PANTHER" id="PTHR46496:SF1">
    <property type="entry name" value="ZEAXANTHIN EPOXIDASE, CHLOROPLASTIC"/>
    <property type="match status" value="1"/>
</dbReference>
<dbReference type="Gene3D" id="2.60.200.20">
    <property type="match status" value="1"/>
</dbReference>
<protein>
    <recommendedName>
        <fullName evidence="5">FHA domain-containing protein</fullName>
    </recommendedName>
</protein>
<proteinExistence type="predicted"/>
<accession>A0A6A6L6H2</accession>
<dbReference type="PROSITE" id="PS50006">
    <property type="entry name" value="FHA_DOMAIN"/>
    <property type="match status" value="1"/>
</dbReference>
<reference evidence="6 7" key="1">
    <citation type="journal article" date="2020" name="Mol. Plant">
        <title>The Chromosome-Based Rubber Tree Genome Provides New Insights into Spurge Genome Evolution and Rubber Biosynthesis.</title>
        <authorList>
            <person name="Liu J."/>
            <person name="Shi C."/>
            <person name="Shi C.C."/>
            <person name="Li W."/>
            <person name="Zhang Q.J."/>
            <person name="Zhang Y."/>
            <person name="Li K."/>
            <person name="Lu H.F."/>
            <person name="Shi C."/>
            <person name="Zhu S.T."/>
            <person name="Xiao Z.Y."/>
            <person name="Nan H."/>
            <person name="Yue Y."/>
            <person name="Zhu X.G."/>
            <person name="Wu Y."/>
            <person name="Hong X.N."/>
            <person name="Fan G.Y."/>
            <person name="Tong Y."/>
            <person name="Zhang D."/>
            <person name="Mao C.L."/>
            <person name="Liu Y.L."/>
            <person name="Hao S.J."/>
            <person name="Liu W.Q."/>
            <person name="Lv M.Q."/>
            <person name="Zhang H.B."/>
            <person name="Liu Y."/>
            <person name="Hu-Tang G.R."/>
            <person name="Wang J.P."/>
            <person name="Wang J.H."/>
            <person name="Sun Y.H."/>
            <person name="Ni S.B."/>
            <person name="Chen W.B."/>
            <person name="Zhang X.C."/>
            <person name="Jiao Y.N."/>
            <person name="Eichler E.E."/>
            <person name="Li G.H."/>
            <person name="Liu X."/>
            <person name="Gao L.Z."/>
        </authorList>
    </citation>
    <scope>NUCLEOTIDE SEQUENCE [LARGE SCALE GENOMIC DNA]</scope>
    <source>
        <strain evidence="7">cv. GT1</strain>
        <tissue evidence="6">Leaf</tissue>
    </source>
</reference>
<keyword evidence="4" id="KW-0560">Oxidoreductase</keyword>
<dbReference type="Proteomes" id="UP000467840">
    <property type="component" value="Chromosome 7"/>
</dbReference>
<name>A0A6A6L6H2_HEVBR</name>
<keyword evidence="3" id="KW-0274">FAD</keyword>
<dbReference type="AlphaFoldDB" id="A0A6A6L6H2"/>
<dbReference type="SUPFAM" id="SSF49879">
    <property type="entry name" value="SMAD/FHA domain"/>
    <property type="match status" value="1"/>
</dbReference>
<evidence type="ECO:0000256" key="4">
    <source>
        <dbReference type="ARBA" id="ARBA00023002"/>
    </source>
</evidence>
<evidence type="ECO:0000256" key="2">
    <source>
        <dbReference type="ARBA" id="ARBA00022630"/>
    </source>
</evidence>
<dbReference type="Pfam" id="PF00498">
    <property type="entry name" value="FHA"/>
    <property type="match status" value="1"/>
</dbReference>
<comment type="caution">
    <text evidence="6">The sequence shown here is derived from an EMBL/GenBank/DDBJ whole genome shotgun (WGS) entry which is preliminary data.</text>
</comment>
<organism evidence="6 7">
    <name type="scientific">Hevea brasiliensis</name>
    <name type="common">Para rubber tree</name>
    <name type="synonym">Siphonia brasiliensis</name>
    <dbReference type="NCBI Taxonomy" id="3981"/>
    <lineage>
        <taxon>Eukaryota</taxon>
        <taxon>Viridiplantae</taxon>
        <taxon>Streptophyta</taxon>
        <taxon>Embryophyta</taxon>
        <taxon>Tracheophyta</taxon>
        <taxon>Spermatophyta</taxon>
        <taxon>Magnoliopsida</taxon>
        <taxon>eudicotyledons</taxon>
        <taxon>Gunneridae</taxon>
        <taxon>Pentapetalae</taxon>
        <taxon>rosids</taxon>
        <taxon>fabids</taxon>
        <taxon>Malpighiales</taxon>
        <taxon>Euphorbiaceae</taxon>
        <taxon>Crotonoideae</taxon>
        <taxon>Micrandreae</taxon>
        <taxon>Hevea</taxon>
    </lineage>
</organism>
<evidence type="ECO:0000259" key="5">
    <source>
        <dbReference type="PROSITE" id="PS50006"/>
    </source>
</evidence>
<comment type="cofactor">
    <cofactor evidence="1">
        <name>FAD</name>
        <dbReference type="ChEBI" id="CHEBI:57692"/>
    </cofactor>
</comment>
<dbReference type="PANTHER" id="PTHR46496">
    <property type="match status" value="1"/>
</dbReference>
<evidence type="ECO:0000313" key="6">
    <source>
        <dbReference type="EMBL" id="KAF2295249.1"/>
    </source>
</evidence>